<dbReference type="EMBL" id="KB445553">
    <property type="protein sequence ID" value="EMC97913.1"/>
    <property type="molecule type" value="Genomic_DNA"/>
</dbReference>
<name>M2N1W1_BAUPA</name>
<dbReference type="HOGENOM" id="CLU_055188_5_0_1"/>
<dbReference type="SUPFAM" id="SSF52080">
    <property type="entry name" value="Ribosomal proteins L15p and L18e"/>
    <property type="match status" value="1"/>
</dbReference>
<dbReference type="AlphaFoldDB" id="M2N1W1"/>
<dbReference type="GO" id="GO:0006412">
    <property type="term" value="P:translation"/>
    <property type="evidence" value="ECO:0007669"/>
    <property type="project" value="InterPro"/>
</dbReference>
<dbReference type="RefSeq" id="XP_007674367.1">
    <property type="nucleotide sequence ID" value="XM_007676177.1"/>
</dbReference>
<feature type="compositionally biased region" description="Basic residues" evidence="4">
    <location>
        <begin position="70"/>
        <end position="80"/>
    </location>
</feature>
<dbReference type="STRING" id="717646.M2N1W1"/>
<protein>
    <recommendedName>
        <fullName evidence="5">Large ribosomal subunit protein uL15/eL18 domain-containing protein</fullName>
    </recommendedName>
</protein>
<dbReference type="PANTHER" id="PTHR12934">
    <property type="entry name" value="50S RIBOSOMAL PROTEIN L15"/>
    <property type="match status" value="1"/>
</dbReference>
<feature type="region of interest" description="Disordered" evidence="4">
    <location>
        <begin position="51"/>
        <end position="88"/>
    </location>
</feature>
<evidence type="ECO:0000256" key="4">
    <source>
        <dbReference type="SAM" id="MobiDB-lite"/>
    </source>
</evidence>
<dbReference type="NCBIfam" id="TIGR01071">
    <property type="entry name" value="rplO_bact"/>
    <property type="match status" value="1"/>
</dbReference>
<evidence type="ECO:0000256" key="3">
    <source>
        <dbReference type="ARBA" id="ARBA00023274"/>
    </source>
</evidence>
<feature type="region of interest" description="Disordered" evidence="4">
    <location>
        <begin position="276"/>
        <end position="305"/>
    </location>
</feature>
<dbReference type="Gene3D" id="3.100.10.10">
    <property type="match status" value="1"/>
</dbReference>
<dbReference type="HAMAP" id="MF_01341">
    <property type="entry name" value="Ribosomal_uL15"/>
    <property type="match status" value="1"/>
</dbReference>
<dbReference type="KEGG" id="bcom:BAUCODRAFT_31918"/>
<proteinExistence type="inferred from homology"/>
<dbReference type="InterPro" id="IPR030878">
    <property type="entry name" value="Ribosomal_uL15"/>
</dbReference>
<keyword evidence="7" id="KW-1185">Reference proteome</keyword>
<evidence type="ECO:0000256" key="1">
    <source>
        <dbReference type="ARBA" id="ARBA00007320"/>
    </source>
</evidence>
<comment type="similarity">
    <text evidence="1">Belongs to the universal ribosomal protein uL15 family.</text>
</comment>
<evidence type="ECO:0000256" key="2">
    <source>
        <dbReference type="ARBA" id="ARBA00022980"/>
    </source>
</evidence>
<organism evidence="6 7">
    <name type="scientific">Baudoinia panamericana (strain UAMH 10762)</name>
    <name type="common">Angels' share fungus</name>
    <name type="synonym">Baudoinia compniacensis (strain UAMH 10762)</name>
    <dbReference type="NCBI Taxonomy" id="717646"/>
    <lineage>
        <taxon>Eukaryota</taxon>
        <taxon>Fungi</taxon>
        <taxon>Dikarya</taxon>
        <taxon>Ascomycota</taxon>
        <taxon>Pezizomycotina</taxon>
        <taxon>Dothideomycetes</taxon>
        <taxon>Dothideomycetidae</taxon>
        <taxon>Mycosphaerellales</taxon>
        <taxon>Teratosphaeriaceae</taxon>
        <taxon>Baudoinia</taxon>
    </lineage>
</organism>
<dbReference type="GO" id="GO:0003735">
    <property type="term" value="F:structural constituent of ribosome"/>
    <property type="evidence" value="ECO:0007669"/>
    <property type="project" value="InterPro"/>
</dbReference>
<dbReference type="FunFam" id="3.100.10.10:FF:000011">
    <property type="entry name" value="50S ribosomal subunit protein L15"/>
    <property type="match status" value="1"/>
</dbReference>
<dbReference type="GeneID" id="19111631"/>
<dbReference type="PANTHER" id="PTHR12934:SF11">
    <property type="entry name" value="LARGE RIBOSOMAL SUBUNIT PROTEIN UL15M"/>
    <property type="match status" value="1"/>
</dbReference>
<dbReference type="eggNOG" id="KOG0846">
    <property type="taxonomic scope" value="Eukaryota"/>
</dbReference>
<dbReference type="InterPro" id="IPR036227">
    <property type="entry name" value="Ribosomal_uL15/eL18_sf"/>
</dbReference>
<evidence type="ECO:0000259" key="5">
    <source>
        <dbReference type="Pfam" id="PF00828"/>
    </source>
</evidence>
<evidence type="ECO:0000313" key="7">
    <source>
        <dbReference type="Proteomes" id="UP000011761"/>
    </source>
</evidence>
<feature type="domain" description="Large ribosomal subunit protein uL15/eL18" evidence="5">
    <location>
        <begin position="112"/>
        <end position="189"/>
    </location>
</feature>
<dbReference type="GO" id="GO:0005762">
    <property type="term" value="C:mitochondrial large ribosomal subunit"/>
    <property type="evidence" value="ECO:0007669"/>
    <property type="project" value="TreeGrafter"/>
</dbReference>
<dbReference type="Proteomes" id="UP000011761">
    <property type="component" value="Unassembled WGS sequence"/>
</dbReference>
<dbReference type="InterPro" id="IPR005749">
    <property type="entry name" value="Ribosomal_uL15_bac-type"/>
</dbReference>
<accession>M2N1W1</accession>
<evidence type="ECO:0000313" key="6">
    <source>
        <dbReference type="EMBL" id="EMC97913.1"/>
    </source>
</evidence>
<reference evidence="6 7" key="1">
    <citation type="journal article" date="2012" name="PLoS Pathog.">
        <title>Diverse lifestyles and strategies of plant pathogenesis encoded in the genomes of eighteen Dothideomycetes fungi.</title>
        <authorList>
            <person name="Ohm R.A."/>
            <person name="Feau N."/>
            <person name="Henrissat B."/>
            <person name="Schoch C.L."/>
            <person name="Horwitz B.A."/>
            <person name="Barry K.W."/>
            <person name="Condon B.J."/>
            <person name="Copeland A.C."/>
            <person name="Dhillon B."/>
            <person name="Glaser F."/>
            <person name="Hesse C.N."/>
            <person name="Kosti I."/>
            <person name="LaButti K."/>
            <person name="Lindquist E.A."/>
            <person name="Lucas S."/>
            <person name="Salamov A.A."/>
            <person name="Bradshaw R.E."/>
            <person name="Ciuffetti L."/>
            <person name="Hamelin R.C."/>
            <person name="Kema G.H.J."/>
            <person name="Lawrence C."/>
            <person name="Scott J.A."/>
            <person name="Spatafora J.W."/>
            <person name="Turgeon B.G."/>
            <person name="de Wit P.J.G.M."/>
            <person name="Zhong S."/>
            <person name="Goodwin S.B."/>
            <person name="Grigoriev I.V."/>
        </authorList>
    </citation>
    <scope>NUCLEOTIDE SEQUENCE [LARGE SCALE GENOMIC DNA]</scope>
    <source>
        <strain evidence="6 7">UAMH 10762</strain>
    </source>
</reference>
<dbReference type="OMA" id="VVTRYYT"/>
<dbReference type="Pfam" id="PF00828">
    <property type="entry name" value="Ribosomal_L27A"/>
    <property type="match status" value="1"/>
</dbReference>
<keyword evidence="2" id="KW-0689">Ribosomal protein</keyword>
<gene>
    <name evidence="6" type="ORF">BAUCODRAFT_31918</name>
</gene>
<keyword evidence="3" id="KW-0687">Ribonucleoprotein</keyword>
<dbReference type="InterPro" id="IPR021131">
    <property type="entry name" value="Ribosomal_uL15/eL18"/>
</dbReference>
<sequence length="305" mass="33358">MAPRLQILRHVVGAAQQPLYQPVAPFLYPCLLQQRRSASILNTLSDNKGSYNKRIRVGRGPSSGYGKTSGRGHKGQKQHGKVPAGFNGGQTPDWVVHGVRGFKNRFAAQLSPVNLNKIQYWINAGRLDPSQPITLKELSSSRCIHGVRRDGVKLLARGKEELTTPINIIVSRASAEAISAVEKAGGTVTTRYYTGFAIEKIKQGLMDPIHSLQSKIVLAPGTKEGAIAAADALAEEGRRYRYRLPDPSSRKALEYYRDSAHRGYLSHTVAEGQGPSLFFRTPGVTRGGTKTGATTTKRTDSNRLW</sequence>
<dbReference type="OrthoDB" id="361383at2759"/>